<dbReference type="RefSeq" id="WP_169066088.1">
    <property type="nucleotide sequence ID" value="NZ_SPMY01000019.1"/>
</dbReference>
<reference evidence="2 3" key="1">
    <citation type="submission" date="2019-03" db="EMBL/GenBank/DDBJ databases">
        <title>Metabolic reconstructions from genomes of highly enriched 'Candidatus Accumulibacter' and 'Candidatus Competibacter' bioreactor populations.</title>
        <authorList>
            <person name="Annavajhala M.K."/>
            <person name="Welles L."/>
            <person name="Abbas B."/>
            <person name="Sorokin D."/>
            <person name="Park H."/>
            <person name="Van Loosdrecht M."/>
            <person name="Chandran K."/>
        </authorList>
    </citation>
    <scope>NUCLEOTIDE SEQUENCE [LARGE SCALE GENOMIC DNA]</scope>
    <source>
        <strain evidence="2 3">SBR_S</strain>
    </source>
</reference>
<gene>
    <name evidence="2" type="ORF">E4Q23_07655</name>
</gene>
<dbReference type="EMBL" id="SPMY01000019">
    <property type="protein sequence ID" value="NMQ27639.1"/>
    <property type="molecule type" value="Genomic_DNA"/>
</dbReference>
<dbReference type="PANTHER" id="PTHR39210:SF1">
    <property type="entry name" value="HEPARIN-SULFATE LYASE"/>
    <property type="match status" value="1"/>
</dbReference>
<name>A0ABX1TX39_9PROT</name>
<organism evidence="2 3">
    <name type="scientific">Candidatus Accumulibacter phosphatis</name>
    <dbReference type="NCBI Taxonomy" id="327160"/>
    <lineage>
        <taxon>Bacteria</taxon>
        <taxon>Pseudomonadati</taxon>
        <taxon>Pseudomonadota</taxon>
        <taxon>Betaproteobacteria</taxon>
        <taxon>Candidatus Accumulibacter</taxon>
    </lineage>
</organism>
<dbReference type="InterPro" id="IPR008929">
    <property type="entry name" value="Chondroitin_lyas"/>
</dbReference>
<dbReference type="Pfam" id="PF16889">
    <property type="entry name" value="Hepar_II_III_N"/>
    <property type="match status" value="1"/>
</dbReference>
<dbReference type="Gene3D" id="1.50.10.100">
    <property type="entry name" value="Chondroitin AC/alginate lyase"/>
    <property type="match status" value="1"/>
</dbReference>
<keyword evidence="3" id="KW-1185">Reference proteome</keyword>
<proteinExistence type="predicted"/>
<evidence type="ECO:0000259" key="1">
    <source>
        <dbReference type="Pfam" id="PF16889"/>
    </source>
</evidence>
<dbReference type="InterPro" id="IPR031680">
    <property type="entry name" value="Hepar_II_III_N"/>
</dbReference>
<dbReference type="Proteomes" id="UP000749010">
    <property type="component" value="Unassembled WGS sequence"/>
</dbReference>
<dbReference type="PANTHER" id="PTHR39210">
    <property type="entry name" value="HEPARIN-SULFATE LYASE"/>
    <property type="match status" value="1"/>
</dbReference>
<dbReference type="SUPFAM" id="SSF48230">
    <property type="entry name" value="Chondroitin AC/alginate lyase"/>
    <property type="match status" value="1"/>
</dbReference>
<evidence type="ECO:0000313" key="3">
    <source>
        <dbReference type="Proteomes" id="UP000749010"/>
    </source>
</evidence>
<protein>
    <recommendedName>
        <fullName evidence="1">Heparin-sulfate lyase N-terminal domain-containing protein</fullName>
    </recommendedName>
</protein>
<evidence type="ECO:0000313" key="2">
    <source>
        <dbReference type="EMBL" id="NMQ27639.1"/>
    </source>
</evidence>
<accession>A0ABX1TX39</accession>
<feature type="domain" description="Heparin-sulfate lyase N-terminal" evidence="1">
    <location>
        <begin position="9"/>
        <end position="136"/>
    </location>
</feature>
<sequence>MQNCGGYAVEHVDYLVSLYEHPALQANNHGFMDAMAVFDASLAFADEYGAEAWNVGALARLNQLFDDMIFETEGFSVEQSFGYHYYMLRLFDDAQNYVLQTGHSGIDAYQKRIESGLEVAALFRFGDGAIPAIGDTPFGMLFQSANFRYTPKTTTPYAQFVITNGAAGELPPDLLVYPAAGYAIFRPNYGFGGVAPANDARVIFDFFWSSRSSWAR</sequence>
<comment type="caution">
    <text evidence="2">The sequence shown here is derived from an EMBL/GenBank/DDBJ whole genome shotgun (WGS) entry which is preliminary data.</text>
</comment>